<keyword evidence="5" id="KW-0813">Transport</keyword>
<dbReference type="InterPro" id="IPR018000">
    <property type="entry name" value="Neurotransmitter_ion_chnl_CS"/>
</dbReference>
<dbReference type="InterPro" id="IPR036734">
    <property type="entry name" value="Neur_chan_lig-bd_sf"/>
</dbReference>
<feature type="domain" description="Neurotransmitter-gated ion-channel transmembrane" evidence="7">
    <location>
        <begin position="244"/>
        <end position="326"/>
    </location>
</feature>
<dbReference type="InterPro" id="IPR006029">
    <property type="entry name" value="Neurotrans-gated_channel_TM"/>
</dbReference>
<evidence type="ECO:0000259" key="6">
    <source>
        <dbReference type="Pfam" id="PF02931"/>
    </source>
</evidence>
<dbReference type="AlphaFoldDB" id="A0A914WP67"/>
<feature type="domain" description="Neurotransmitter-gated ion-channel ligand-binding" evidence="6">
    <location>
        <begin position="35"/>
        <end position="234"/>
    </location>
</feature>
<evidence type="ECO:0000256" key="5">
    <source>
        <dbReference type="RuleBase" id="RU000687"/>
    </source>
</evidence>
<evidence type="ECO:0000256" key="2">
    <source>
        <dbReference type="ARBA" id="ARBA00022692"/>
    </source>
</evidence>
<dbReference type="Proteomes" id="UP000887566">
    <property type="component" value="Unplaced"/>
</dbReference>
<evidence type="ECO:0000256" key="3">
    <source>
        <dbReference type="ARBA" id="ARBA00022989"/>
    </source>
</evidence>
<accession>A0A914WP67</accession>
<keyword evidence="5" id="KW-0407">Ion channel</keyword>
<evidence type="ECO:0000256" key="1">
    <source>
        <dbReference type="ARBA" id="ARBA00004141"/>
    </source>
</evidence>
<dbReference type="InterPro" id="IPR038050">
    <property type="entry name" value="Neuro_actylchol_rec"/>
</dbReference>
<dbReference type="FunFam" id="2.70.170.10:FF:000028">
    <property type="entry name" value="AcetylCholine Receptor"/>
    <property type="match status" value="1"/>
</dbReference>
<comment type="similarity">
    <text evidence="5">Belongs to the ligand-gated ion channel (TC 1.A.9) family.</text>
</comment>
<reference evidence="9" key="1">
    <citation type="submission" date="2022-11" db="UniProtKB">
        <authorList>
            <consortium name="WormBaseParasite"/>
        </authorList>
    </citation>
    <scope>IDENTIFICATION</scope>
</reference>
<dbReference type="PANTHER" id="PTHR18945">
    <property type="entry name" value="NEUROTRANSMITTER GATED ION CHANNEL"/>
    <property type="match status" value="1"/>
</dbReference>
<dbReference type="GO" id="GO:0005230">
    <property type="term" value="F:extracellular ligand-gated monoatomic ion channel activity"/>
    <property type="evidence" value="ECO:0007669"/>
    <property type="project" value="InterPro"/>
</dbReference>
<keyword evidence="5" id="KW-0732">Signal</keyword>
<sequence length="424" mass="47868">MSIIGSLIATLHCVFLLTVCQADAQSAKPVQQIIKEAIFQNYDKSIRPSKSVNAPIKVLLNPALYSFVSVSIAEQTLTFKQWFRMRWKDEFLTWNPAAYNGVTSIMVSRADVWLPDIMLLEATEIIQLDDEQYAVALQYDGSIATSVDQLVTVHCQFDVVDFPYDTQNCTLRYSSWMYDASYINPYPNNRTDLDAYCENDEWTLRSFTSRIKQMQADGMLFVEVAYDLKFTRKPPYYITSFFWPAFIITSMAIVGVFTPYSESGSRVEKVTFGLTALLTMAVILMIITSEMPKSSNGIPLLGIYVIIEIVVIAVATLFATLNLHLHKAWMSGTPVPSCLLAITCQYRSKTPKNPNAVELISAAQKAIDNAGLNININNMKSEELHEQWMRVTDRLDIMLLIIFFILNCIVTAVILLTGQAKLEK</sequence>
<keyword evidence="3 5" id="KW-1133">Transmembrane helix</keyword>
<keyword evidence="5" id="KW-0406">Ion transport</keyword>
<dbReference type="Pfam" id="PF02931">
    <property type="entry name" value="Neur_chan_LBD"/>
    <property type="match status" value="1"/>
</dbReference>
<dbReference type="GO" id="GO:0004888">
    <property type="term" value="F:transmembrane signaling receptor activity"/>
    <property type="evidence" value="ECO:0007669"/>
    <property type="project" value="InterPro"/>
</dbReference>
<feature type="chain" id="PRO_5038167471" evidence="5">
    <location>
        <begin position="25"/>
        <end position="424"/>
    </location>
</feature>
<dbReference type="WBParaSite" id="PSAMB.scaffold4901size13199.g25413.t1">
    <property type="protein sequence ID" value="PSAMB.scaffold4901size13199.g25413.t1"/>
    <property type="gene ID" value="PSAMB.scaffold4901size13199.g25413"/>
</dbReference>
<feature type="transmembrane region" description="Helical" evidence="5">
    <location>
        <begin position="236"/>
        <end position="258"/>
    </location>
</feature>
<dbReference type="InterPro" id="IPR036719">
    <property type="entry name" value="Neuro-gated_channel_TM_sf"/>
</dbReference>
<dbReference type="CDD" id="cd19051">
    <property type="entry name" value="LGIC_TM_cation"/>
    <property type="match status" value="1"/>
</dbReference>
<dbReference type="GO" id="GO:0016020">
    <property type="term" value="C:membrane"/>
    <property type="evidence" value="ECO:0007669"/>
    <property type="project" value="UniProtKB-SubCell"/>
</dbReference>
<keyword evidence="4 5" id="KW-0472">Membrane</keyword>
<protein>
    <submittedName>
        <fullName evidence="9">Uncharacterized protein</fullName>
    </submittedName>
</protein>
<keyword evidence="8" id="KW-1185">Reference proteome</keyword>
<proteinExistence type="inferred from homology"/>
<feature type="transmembrane region" description="Helical" evidence="5">
    <location>
        <begin position="301"/>
        <end position="321"/>
    </location>
</feature>
<dbReference type="InterPro" id="IPR006202">
    <property type="entry name" value="Neur_chan_lig-bd"/>
</dbReference>
<evidence type="ECO:0000313" key="8">
    <source>
        <dbReference type="Proteomes" id="UP000887566"/>
    </source>
</evidence>
<dbReference type="SUPFAM" id="SSF90112">
    <property type="entry name" value="Neurotransmitter-gated ion-channel transmembrane pore"/>
    <property type="match status" value="1"/>
</dbReference>
<dbReference type="PRINTS" id="PR00252">
    <property type="entry name" value="NRIONCHANNEL"/>
</dbReference>
<evidence type="ECO:0000259" key="7">
    <source>
        <dbReference type="Pfam" id="PF02932"/>
    </source>
</evidence>
<evidence type="ECO:0000313" key="9">
    <source>
        <dbReference type="WBParaSite" id="PSAMB.scaffold4901size13199.g25413.t1"/>
    </source>
</evidence>
<dbReference type="Gene3D" id="2.70.170.10">
    <property type="entry name" value="Neurotransmitter-gated ion-channel ligand-binding domain"/>
    <property type="match status" value="1"/>
</dbReference>
<feature type="signal peptide" evidence="5">
    <location>
        <begin position="1"/>
        <end position="24"/>
    </location>
</feature>
<dbReference type="Gene3D" id="1.20.58.390">
    <property type="entry name" value="Neurotransmitter-gated ion-channel transmembrane domain"/>
    <property type="match status" value="1"/>
</dbReference>
<dbReference type="SUPFAM" id="SSF63712">
    <property type="entry name" value="Nicotinic receptor ligand binding domain-like"/>
    <property type="match status" value="1"/>
</dbReference>
<dbReference type="Pfam" id="PF02932">
    <property type="entry name" value="Neur_chan_memb"/>
    <property type="match status" value="1"/>
</dbReference>
<dbReference type="InterPro" id="IPR006201">
    <property type="entry name" value="Neur_channel"/>
</dbReference>
<comment type="subcellular location">
    <subcellularLocation>
        <location evidence="1">Membrane</location>
        <topology evidence="1">Multi-pass membrane protein</topology>
    </subcellularLocation>
</comment>
<dbReference type="CDD" id="cd18989">
    <property type="entry name" value="LGIC_ECD_cation"/>
    <property type="match status" value="1"/>
</dbReference>
<dbReference type="PROSITE" id="PS00236">
    <property type="entry name" value="NEUROTR_ION_CHANNEL"/>
    <property type="match status" value="1"/>
</dbReference>
<feature type="transmembrane region" description="Helical" evidence="5">
    <location>
        <begin position="270"/>
        <end position="289"/>
    </location>
</feature>
<evidence type="ECO:0000256" key="4">
    <source>
        <dbReference type="ARBA" id="ARBA00023136"/>
    </source>
</evidence>
<organism evidence="8 9">
    <name type="scientific">Plectus sambesii</name>
    <dbReference type="NCBI Taxonomy" id="2011161"/>
    <lineage>
        <taxon>Eukaryota</taxon>
        <taxon>Metazoa</taxon>
        <taxon>Ecdysozoa</taxon>
        <taxon>Nematoda</taxon>
        <taxon>Chromadorea</taxon>
        <taxon>Plectida</taxon>
        <taxon>Plectina</taxon>
        <taxon>Plectoidea</taxon>
        <taxon>Plectidae</taxon>
        <taxon>Plectus</taxon>
    </lineage>
</organism>
<feature type="transmembrane region" description="Helical" evidence="5">
    <location>
        <begin position="397"/>
        <end position="418"/>
    </location>
</feature>
<name>A0A914WP67_9BILA</name>
<keyword evidence="2 5" id="KW-0812">Transmembrane</keyword>